<evidence type="ECO:0000256" key="2">
    <source>
        <dbReference type="ARBA" id="ARBA00022679"/>
    </source>
</evidence>
<feature type="compositionally biased region" description="Low complexity" evidence="6">
    <location>
        <begin position="805"/>
        <end position="816"/>
    </location>
</feature>
<dbReference type="OrthoDB" id="8477685at2"/>
<evidence type="ECO:0000256" key="3">
    <source>
        <dbReference type="ARBA" id="ARBA00022741"/>
    </source>
</evidence>
<feature type="transmembrane region" description="Helical" evidence="7">
    <location>
        <begin position="156"/>
        <end position="175"/>
    </location>
</feature>
<proteinExistence type="predicted"/>
<keyword evidence="1" id="KW-0723">Serine/threonine-protein kinase</keyword>
<name>A0A420DUC7_9RHOB</name>
<dbReference type="AlphaFoldDB" id="A0A420DUC7"/>
<dbReference type="InterPro" id="IPR012683">
    <property type="entry name" value="CHP02302_TM"/>
</dbReference>
<dbReference type="RefSeq" id="WP_025061179.1">
    <property type="nucleotide sequence ID" value="NZ_RAQK01000001.1"/>
</dbReference>
<sequence>MVQFTSDDLKRTLEGLRRPLWLTRSGMRAEGLVRSLWPLLTVILLALGAAMMGLHEVLPLEAIWGFVGLTVAGAIWAFVYAARHWSWPSTADAMVRLDQSMPGRPLTALLDDQAIGGGDDASAAVWRAHKRRMAERVARAQAVPADLRVSSRDPYALRYVAVLAFGVSLVFGSVWRVGTVAEMASGNQGSALSAGPVWEGWAEPPRYTGKPTLYLNDLAEGPLELPVGTLITMRLYGEVGALTVTESVSGVAATADAEASPLMAFDFKVTQDGTMAIDGPGARSWDVTVRADQAPEIVILGLPEVAAMGEMRLPFAAKDDYGVEAGEARIMLDLASVDRSFGLTPDPDARPEVIVPLPMPISGDRAAFEENLIDDFSEHPWANLPVIVAMTALDAAEQQAQTAPMQMTLPGRRFFDPTAAAIIEMRRDILWSRSNARRAAQVLRAVSYVPEEAFRSETTALRLRKLIGRMETYARYGFDEENQNALAQDLWDLALDLEEGDLEDARERMKRAQERLNEAMKNGASDEEIAELMQELRRATDDFMQQLQREQAQRQDGQEQQQGQQQGESMQMTQDDLQRMMDRIQELMEEGRMAEAEQALRELQEMMENMQMAEGQQGQGGQQSPGEQAMEGLAETLRDQQGLSDQAFRDLQEQFNPNAQAGESQQNEGRNGGQGRGESHEGQQGEGEGQQDRQSGEQGGGGEQREGEGNEGQAESQEQNLAERQQQLRDELRRQEGRMPGRGTPEGDAARDALGRAGEAMDQAEQDLRNGDLAEAIDNQSQAMEALRDSMRSLGEALAQEERGQQPGQGQQQGDQRANNRDPLGRNQGSNGATGSDEQADLNDDAYGRARELLDEIRRRSGEAARPEAERDYLNRLLDRF</sequence>
<keyword evidence="9" id="KW-1185">Reference proteome</keyword>
<dbReference type="Proteomes" id="UP000284407">
    <property type="component" value="Unassembled WGS sequence"/>
</dbReference>
<keyword evidence="7" id="KW-1133">Transmembrane helix</keyword>
<evidence type="ECO:0000256" key="4">
    <source>
        <dbReference type="ARBA" id="ARBA00022777"/>
    </source>
</evidence>
<evidence type="ECO:0000256" key="1">
    <source>
        <dbReference type="ARBA" id="ARBA00022527"/>
    </source>
</evidence>
<feature type="transmembrane region" description="Helical" evidence="7">
    <location>
        <begin position="32"/>
        <end position="51"/>
    </location>
</feature>
<dbReference type="InterPro" id="IPR030616">
    <property type="entry name" value="Aur-like"/>
</dbReference>
<keyword evidence="7" id="KW-0812">Transmembrane</keyword>
<evidence type="ECO:0000256" key="7">
    <source>
        <dbReference type="SAM" id="Phobius"/>
    </source>
</evidence>
<keyword evidence="3" id="KW-0547">Nucleotide-binding</keyword>
<feature type="region of interest" description="Disordered" evidence="6">
    <location>
        <begin position="547"/>
        <end position="574"/>
    </location>
</feature>
<comment type="caution">
    <text evidence="8">The sequence shown here is derived from an EMBL/GenBank/DDBJ whole genome shotgun (WGS) entry which is preliminary data.</text>
</comment>
<feature type="compositionally biased region" description="Low complexity" evidence="6">
    <location>
        <begin position="558"/>
        <end position="574"/>
    </location>
</feature>
<keyword evidence="4" id="KW-0418">Kinase</keyword>
<evidence type="ECO:0000256" key="6">
    <source>
        <dbReference type="SAM" id="MobiDB-lite"/>
    </source>
</evidence>
<dbReference type="STRING" id="1443111.Z949_505"/>
<dbReference type="GO" id="GO:0004674">
    <property type="term" value="F:protein serine/threonine kinase activity"/>
    <property type="evidence" value="ECO:0007669"/>
    <property type="project" value="UniProtKB-KW"/>
</dbReference>
<dbReference type="Pfam" id="PF13779">
    <property type="entry name" value="DUF4175"/>
    <property type="match status" value="1"/>
</dbReference>
<reference evidence="8 9" key="1">
    <citation type="submission" date="2018-09" db="EMBL/GenBank/DDBJ databases">
        <title>Genomic Encyclopedia of Archaeal and Bacterial Type Strains, Phase II (KMG-II): from individual species to whole genera.</title>
        <authorList>
            <person name="Goeker M."/>
        </authorList>
    </citation>
    <scope>NUCLEOTIDE SEQUENCE [LARGE SCALE GENOMIC DNA]</scope>
    <source>
        <strain evidence="8 9">DSM 11458</strain>
    </source>
</reference>
<dbReference type="PANTHER" id="PTHR24350">
    <property type="entry name" value="SERINE/THREONINE-PROTEIN KINASE IAL-RELATED"/>
    <property type="match status" value="1"/>
</dbReference>
<keyword evidence="2" id="KW-0808">Transferase</keyword>
<accession>A0A420DUC7</accession>
<organism evidence="8 9">
    <name type="scientific">Sulfitobacter guttiformis</name>
    <dbReference type="NCBI Taxonomy" id="74349"/>
    <lineage>
        <taxon>Bacteria</taxon>
        <taxon>Pseudomonadati</taxon>
        <taxon>Pseudomonadota</taxon>
        <taxon>Alphaproteobacteria</taxon>
        <taxon>Rhodobacterales</taxon>
        <taxon>Roseobacteraceae</taxon>
        <taxon>Sulfitobacter</taxon>
    </lineage>
</organism>
<feature type="compositionally biased region" description="Basic and acidic residues" evidence="6">
    <location>
        <begin position="726"/>
        <end position="739"/>
    </location>
</feature>
<keyword evidence="7" id="KW-0472">Membrane</keyword>
<feature type="transmembrane region" description="Helical" evidence="7">
    <location>
        <begin position="63"/>
        <end position="82"/>
    </location>
</feature>
<feature type="region of interest" description="Disordered" evidence="6">
    <location>
        <begin position="653"/>
        <end position="847"/>
    </location>
</feature>
<protein>
    <submittedName>
        <fullName evidence="8">Uncharacterized protein (TIGR02302 family)</fullName>
    </submittedName>
</protein>
<evidence type="ECO:0000256" key="5">
    <source>
        <dbReference type="ARBA" id="ARBA00022840"/>
    </source>
</evidence>
<keyword evidence="5" id="KW-0067">ATP-binding</keyword>
<dbReference type="GO" id="GO:0005524">
    <property type="term" value="F:ATP binding"/>
    <property type="evidence" value="ECO:0007669"/>
    <property type="project" value="UniProtKB-KW"/>
</dbReference>
<gene>
    <name evidence="8" type="ORF">C8N30_2422</name>
</gene>
<dbReference type="EMBL" id="RAQK01000001">
    <property type="protein sequence ID" value="RKE97793.1"/>
    <property type="molecule type" value="Genomic_DNA"/>
</dbReference>
<dbReference type="NCBIfam" id="TIGR02302">
    <property type="entry name" value="aProt_lowcomp"/>
    <property type="match status" value="1"/>
</dbReference>
<evidence type="ECO:0000313" key="8">
    <source>
        <dbReference type="EMBL" id="RKE97793.1"/>
    </source>
</evidence>
<evidence type="ECO:0000313" key="9">
    <source>
        <dbReference type="Proteomes" id="UP000284407"/>
    </source>
</evidence>
<feature type="compositionally biased region" description="Polar residues" evidence="6">
    <location>
        <begin position="827"/>
        <end position="837"/>
    </location>
</feature>